<name>A0A2P5B5Y4_PARAD</name>
<dbReference type="AlphaFoldDB" id="A0A2P5B5Y4"/>
<protein>
    <submittedName>
        <fullName evidence="1">Uncharacterized protein</fullName>
    </submittedName>
</protein>
<evidence type="ECO:0000313" key="1">
    <source>
        <dbReference type="EMBL" id="PON44203.1"/>
    </source>
</evidence>
<keyword evidence="2" id="KW-1185">Reference proteome</keyword>
<evidence type="ECO:0000313" key="2">
    <source>
        <dbReference type="Proteomes" id="UP000237105"/>
    </source>
</evidence>
<proteinExistence type="predicted"/>
<accession>A0A2P5B5Y4</accession>
<dbReference type="EMBL" id="JXTB01000355">
    <property type="protein sequence ID" value="PON44203.1"/>
    <property type="molecule type" value="Genomic_DNA"/>
</dbReference>
<dbReference type="Proteomes" id="UP000237105">
    <property type="component" value="Unassembled WGS sequence"/>
</dbReference>
<comment type="caution">
    <text evidence="1">The sequence shown here is derived from an EMBL/GenBank/DDBJ whole genome shotgun (WGS) entry which is preliminary data.</text>
</comment>
<organism evidence="1 2">
    <name type="scientific">Parasponia andersonii</name>
    <name type="common">Sponia andersonii</name>
    <dbReference type="NCBI Taxonomy" id="3476"/>
    <lineage>
        <taxon>Eukaryota</taxon>
        <taxon>Viridiplantae</taxon>
        <taxon>Streptophyta</taxon>
        <taxon>Embryophyta</taxon>
        <taxon>Tracheophyta</taxon>
        <taxon>Spermatophyta</taxon>
        <taxon>Magnoliopsida</taxon>
        <taxon>eudicotyledons</taxon>
        <taxon>Gunneridae</taxon>
        <taxon>Pentapetalae</taxon>
        <taxon>rosids</taxon>
        <taxon>fabids</taxon>
        <taxon>Rosales</taxon>
        <taxon>Cannabaceae</taxon>
        <taxon>Parasponia</taxon>
    </lineage>
</organism>
<sequence length="107" mass="11307">MDENIFGHKDLFSFYKKVTGPFAIDDSLFGKSSDEGLNATVSGNAGLSAVLFNSVSHAPDVCNIALVSRQGKGPGLSFAQILSSSPCGGRDVTASFVNLYLMLLLLF</sequence>
<gene>
    <name evidence="1" type="ORF">PanWU01x14_268670</name>
</gene>
<reference evidence="2" key="1">
    <citation type="submission" date="2016-06" db="EMBL/GenBank/DDBJ databases">
        <title>Parallel loss of symbiosis genes in relatives of nitrogen-fixing non-legume Parasponia.</title>
        <authorList>
            <person name="Van Velzen R."/>
            <person name="Holmer R."/>
            <person name="Bu F."/>
            <person name="Rutten L."/>
            <person name="Van Zeijl A."/>
            <person name="Liu W."/>
            <person name="Santuari L."/>
            <person name="Cao Q."/>
            <person name="Sharma T."/>
            <person name="Shen D."/>
            <person name="Roswanjaya Y."/>
            <person name="Wardhani T."/>
            <person name="Kalhor M.S."/>
            <person name="Jansen J."/>
            <person name="Van den Hoogen J."/>
            <person name="Gungor B."/>
            <person name="Hartog M."/>
            <person name="Hontelez J."/>
            <person name="Verver J."/>
            <person name="Yang W.-C."/>
            <person name="Schijlen E."/>
            <person name="Repin R."/>
            <person name="Schilthuizen M."/>
            <person name="Schranz E."/>
            <person name="Heidstra R."/>
            <person name="Miyata K."/>
            <person name="Fedorova E."/>
            <person name="Kohlen W."/>
            <person name="Bisseling T."/>
            <person name="Smit S."/>
            <person name="Geurts R."/>
        </authorList>
    </citation>
    <scope>NUCLEOTIDE SEQUENCE [LARGE SCALE GENOMIC DNA]</scope>
    <source>
        <strain evidence="2">cv. WU1-14</strain>
    </source>
</reference>